<comment type="caution">
    <text evidence="2">The sequence shown here is derived from an EMBL/GenBank/DDBJ whole genome shotgun (WGS) entry which is preliminary data.</text>
</comment>
<dbReference type="PANTHER" id="PTHR38663:SF1">
    <property type="entry name" value="L-ORNITHINE N(5)-MONOOXYGENASE"/>
    <property type="match status" value="1"/>
</dbReference>
<dbReference type="EMBL" id="SADD01000001">
    <property type="protein sequence ID" value="RVU48530.1"/>
    <property type="molecule type" value="Genomic_DNA"/>
</dbReference>
<feature type="domain" description="FAD/NAD(P)-binding" evidence="1">
    <location>
        <begin position="6"/>
        <end position="365"/>
    </location>
</feature>
<dbReference type="Pfam" id="PF07992">
    <property type="entry name" value="Pyr_redox_2"/>
    <property type="match status" value="1"/>
</dbReference>
<reference evidence="2 3" key="1">
    <citation type="submission" date="2019-01" db="EMBL/GenBank/DDBJ databases">
        <title>Lujinxingia litoralis gen. nov., sp. nov. and Lujinxingia sediminis gen. nov., sp. nov., new members in the order Bradymonadales, isolated from coastal sediment.</title>
        <authorList>
            <person name="Li C.-M."/>
        </authorList>
    </citation>
    <scope>NUCLEOTIDE SEQUENCE [LARGE SCALE GENOMIC DNA]</scope>
    <source>
        <strain evidence="2 3">SEH01</strain>
    </source>
</reference>
<dbReference type="InterPro" id="IPR036188">
    <property type="entry name" value="FAD/NAD-bd_sf"/>
</dbReference>
<protein>
    <recommendedName>
        <fullName evidence="1">FAD/NAD(P)-binding domain-containing protein</fullName>
    </recommendedName>
</protein>
<evidence type="ECO:0000259" key="1">
    <source>
        <dbReference type="Pfam" id="PF07992"/>
    </source>
</evidence>
<organism evidence="2 3">
    <name type="scientific">Lujinxingia sediminis</name>
    <dbReference type="NCBI Taxonomy" id="2480984"/>
    <lineage>
        <taxon>Bacteria</taxon>
        <taxon>Deltaproteobacteria</taxon>
        <taxon>Bradymonadales</taxon>
        <taxon>Lujinxingiaceae</taxon>
        <taxon>Lujinxingia</taxon>
    </lineage>
</organism>
<gene>
    <name evidence="2" type="ORF">EA187_03600</name>
</gene>
<keyword evidence="3" id="KW-1185">Reference proteome</keyword>
<dbReference type="Gene3D" id="3.50.50.60">
    <property type="entry name" value="FAD/NAD(P)-binding domain"/>
    <property type="match status" value="1"/>
</dbReference>
<dbReference type="PRINTS" id="PR00411">
    <property type="entry name" value="PNDRDTASEI"/>
</dbReference>
<dbReference type="PANTHER" id="PTHR38663">
    <property type="match status" value="1"/>
</dbReference>
<sequence length="448" mass="49167">MRLDWLIIGGGIHGVHIAARLLGEARVSADALRIIDPADRLLMRWRSCTRITGMTHLRSPVVHHLDLNPRSLKRFASDYRSTSTRTFAPPYDLPALGLFDAHCDQVVETFGLAERHIQERVVGMHIGCEGVSVRLSGGDELTAGNIVLAIGASEQPRRPAWAPTESERVQHVFEEGFDAWPCEARERVAVVGGGISAGQVALRLKKEGHDVHLVSRHALRQHQFDSDPGWLGPKFMSSFGREPDLDRRRAMIVEARHQGSVPPDIERGLRTALAREEIRWHEGEVEGLASKERALKLRLTTGESLEVQRVLLATGFRSERPGGAMLDELIASASLPCADYGYPIVDASLRWHPRVHVCGPLAELELGPASRNIAGARRAGDRLVSVARAQRTTGRWQACVSTRGIDRGGAGAHLNDATCLPKKVAAHIQTIQRSSSTSSHRNTLPVPL</sequence>
<evidence type="ECO:0000313" key="2">
    <source>
        <dbReference type="EMBL" id="RVU48530.1"/>
    </source>
</evidence>
<dbReference type="SUPFAM" id="SSF51905">
    <property type="entry name" value="FAD/NAD(P)-binding domain"/>
    <property type="match status" value="1"/>
</dbReference>
<dbReference type="Proteomes" id="UP000282926">
    <property type="component" value="Unassembled WGS sequence"/>
</dbReference>
<name>A0ABY0CYN3_9DELT</name>
<dbReference type="InterPro" id="IPR023753">
    <property type="entry name" value="FAD/NAD-binding_dom"/>
</dbReference>
<accession>A0ABY0CYN3</accession>
<proteinExistence type="predicted"/>
<dbReference type="RefSeq" id="WP_127779202.1">
    <property type="nucleotide sequence ID" value="NZ_SADD01000001.1"/>
</dbReference>
<evidence type="ECO:0000313" key="3">
    <source>
        <dbReference type="Proteomes" id="UP000282926"/>
    </source>
</evidence>